<name>A0ABT9NQR9_9ACTN</name>
<reference evidence="1 2" key="1">
    <citation type="submission" date="2023-07" db="EMBL/GenBank/DDBJ databases">
        <title>Sequencing the genomes of 1000 actinobacteria strains.</title>
        <authorList>
            <person name="Klenk H.-P."/>
        </authorList>
    </citation>
    <scope>NUCLEOTIDE SEQUENCE [LARGE SCALE GENOMIC DNA]</scope>
    <source>
        <strain evidence="1 2">GD13</strain>
    </source>
</reference>
<protein>
    <submittedName>
        <fullName evidence="1">O-methyltransferase YrrM</fullName>
    </submittedName>
</protein>
<dbReference type="Proteomes" id="UP001240447">
    <property type="component" value="Unassembled WGS sequence"/>
</dbReference>
<sequence length="188" mass="20052">MSAPLELPPVVSAAFEVSLRHGYASFCRNETGRLLAALAATRSGTLAEFGTGTGVGTAWLRSGIRPGARILSAELDPTLADAATKLFETDDQVEVVAADWSTLSGRSPFSLLFLDAREPEHSGADTVIDLMEEGGIVVIDDLVPCESWPPLYAGRVDSVREAWLTDDRFTAVEVMVASDTAVLLATKR</sequence>
<comment type="caution">
    <text evidence="1">The sequence shown here is derived from an EMBL/GenBank/DDBJ whole genome shotgun (WGS) entry which is preliminary data.</text>
</comment>
<proteinExistence type="predicted"/>
<accession>A0ABT9NQR9</accession>
<keyword evidence="2" id="KW-1185">Reference proteome</keyword>
<organism evidence="1 2">
    <name type="scientific">Nocardioides massiliensis</name>
    <dbReference type="NCBI Taxonomy" id="1325935"/>
    <lineage>
        <taxon>Bacteria</taxon>
        <taxon>Bacillati</taxon>
        <taxon>Actinomycetota</taxon>
        <taxon>Actinomycetes</taxon>
        <taxon>Propionibacteriales</taxon>
        <taxon>Nocardioidaceae</taxon>
        <taxon>Nocardioides</taxon>
    </lineage>
</organism>
<dbReference type="EMBL" id="JAUSQM010000001">
    <property type="protein sequence ID" value="MDP9822524.1"/>
    <property type="molecule type" value="Genomic_DNA"/>
</dbReference>
<dbReference type="Gene3D" id="3.40.50.150">
    <property type="entry name" value="Vaccinia Virus protein VP39"/>
    <property type="match status" value="1"/>
</dbReference>
<evidence type="ECO:0000313" key="2">
    <source>
        <dbReference type="Proteomes" id="UP001240447"/>
    </source>
</evidence>
<dbReference type="InterPro" id="IPR029063">
    <property type="entry name" value="SAM-dependent_MTases_sf"/>
</dbReference>
<gene>
    <name evidence="1" type="ORF">J2S59_002333</name>
</gene>
<evidence type="ECO:0000313" key="1">
    <source>
        <dbReference type="EMBL" id="MDP9822524.1"/>
    </source>
</evidence>
<dbReference type="Pfam" id="PF13578">
    <property type="entry name" value="Methyltransf_24"/>
    <property type="match status" value="1"/>
</dbReference>
<dbReference type="PANTHER" id="PTHR43167:SF1">
    <property type="entry name" value="PUTATIVE (AFU_ORTHOLOGUE AFUA_6G01830)-RELATED"/>
    <property type="match status" value="1"/>
</dbReference>
<dbReference type="PANTHER" id="PTHR43167">
    <property type="entry name" value="PUTATIVE (AFU_ORTHOLOGUE AFUA_6G01830)-RELATED"/>
    <property type="match status" value="1"/>
</dbReference>
<dbReference type="SUPFAM" id="SSF53335">
    <property type="entry name" value="S-adenosyl-L-methionine-dependent methyltransferases"/>
    <property type="match status" value="1"/>
</dbReference>
<dbReference type="RefSeq" id="WP_068124716.1">
    <property type="nucleotide sequence ID" value="NZ_CCXJ01000770.2"/>
</dbReference>